<keyword evidence="4" id="KW-1185">Reference proteome</keyword>
<feature type="transmembrane region" description="Helical" evidence="1">
    <location>
        <begin position="184"/>
        <end position="204"/>
    </location>
</feature>
<name>A0A897NPU4_9EURY</name>
<evidence type="ECO:0000313" key="4">
    <source>
        <dbReference type="Proteomes" id="UP000663292"/>
    </source>
</evidence>
<gene>
    <name evidence="3" type="ORF">HSEST_1245</name>
</gene>
<feature type="transmembrane region" description="Helical" evidence="1">
    <location>
        <begin position="131"/>
        <end position="152"/>
    </location>
</feature>
<feature type="transmembrane region" description="Helical" evidence="1">
    <location>
        <begin position="50"/>
        <end position="74"/>
    </location>
</feature>
<proteinExistence type="predicted"/>
<organism evidence="3 4">
    <name type="scientific">Halapricum desulfuricans</name>
    <dbReference type="NCBI Taxonomy" id="2841257"/>
    <lineage>
        <taxon>Archaea</taxon>
        <taxon>Methanobacteriati</taxon>
        <taxon>Methanobacteriota</taxon>
        <taxon>Stenosarchaea group</taxon>
        <taxon>Halobacteria</taxon>
        <taxon>Halobacteriales</taxon>
        <taxon>Haloarculaceae</taxon>
        <taxon>Halapricum</taxon>
    </lineage>
</organism>
<keyword evidence="1" id="KW-0812">Transmembrane</keyword>
<feature type="transmembrane region" description="Helical" evidence="1">
    <location>
        <begin position="24"/>
        <end position="43"/>
    </location>
</feature>
<dbReference type="Pfam" id="PF26265">
    <property type="entry name" value="DUF8068"/>
    <property type="match status" value="1"/>
</dbReference>
<accession>A0A897NPU4</accession>
<keyword evidence="1" id="KW-0472">Membrane</keyword>
<evidence type="ECO:0000313" key="3">
    <source>
        <dbReference type="EMBL" id="QSG14778.1"/>
    </source>
</evidence>
<feature type="transmembrane region" description="Helical" evidence="1">
    <location>
        <begin position="246"/>
        <end position="275"/>
    </location>
</feature>
<dbReference type="GeneID" id="68857880"/>
<evidence type="ECO:0000256" key="1">
    <source>
        <dbReference type="SAM" id="Phobius"/>
    </source>
</evidence>
<dbReference type="RefSeq" id="WP_229122824.1">
    <property type="nucleotide sequence ID" value="NZ_CP064791.1"/>
</dbReference>
<reference evidence="3 4" key="1">
    <citation type="submission" date="2020-11" db="EMBL/GenBank/DDBJ databases">
        <title>Carbohydrate-dependent, anaerobic sulfur respiration: A novel catabolism in halophilic archaea.</title>
        <authorList>
            <person name="Sorokin D.Y."/>
            <person name="Messina E."/>
            <person name="Smedile F."/>
            <person name="La Cono V."/>
            <person name="Hallsworth J.E."/>
            <person name="Yakimov M.M."/>
        </authorList>
    </citation>
    <scope>NUCLEOTIDE SEQUENCE [LARGE SCALE GENOMIC DNA]</scope>
    <source>
        <strain evidence="3 4">HSR-Est</strain>
    </source>
</reference>
<feature type="domain" description="DUF8068" evidence="2">
    <location>
        <begin position="22"/>
        <end position="275"/>
    </location>
</feature>
<protein>
    <submittedName>
        <fullName evidence="3">Putative membrane protein</fullName>
    </submittedName>
</protein>
<keyword evidence="1" id="KW-1133">Transmembrane helix</keyword>
<evidence type="ECO:0000259" key="2">
    <source>
        <dbReference type="Pfam" id="PF26265"/>
    </source>
</evidence>
<feature type="transmembrane region" description="Helical" evidence="1">
    <location>
        <begin position="86"/>
        <end position="119"/>
    </location>
</feature>
<dbReference type="AlphaFoldDB" id="A0A897NPU4"/>
<sequence>MTSSESAVHRVSTRSLPRIDTRPAAGALALATAGALLIARVALNAGFVPAFAGSMATLRLVATLGPALAAVVLATTTADGVERIGLAFVAVFGALAAAVPTVAVGAVVAITGGGALAVGRRWVRAERHADWHLLPVVAIVGAVGLSLLGAIGVEPTTLSTLGTHLFLLGGAATPALLAHGRADWAFGGVVAAALVAVGTTAPFVTGAVTLVAGGVVGASLLVLAVGTCGLVTTVSAGVRQRHWSAAIGAALLVVGGVPATVPRALAVVLGLLLLVEPRGGVSA</sequence>
<feature type="transmembrane region" description="Helical" evidence="1">
    <location>
        <begin position="158"/>
        <end position="177"/>
    </location>
</feature>
<dbReference type="Proteomes" id="UP000663292">
    <property type="component" value="Chromosome"/>
</dbReference>
<dbReference type="InterPro" id="IPR058381">
    <property type="entry name" value="DUF8068"/>
</dbReference>
<feature type="transmembrane region" description="Helical" evidence="1">
    <location>
        <begin position="210"/>
        <end position="234"/>
    </location>
</feature>
<dbReference type="EMBL" id="CP064791">
    <property type="protein sequence ID" value="QSG14778.1"/>
    <property type="molecule type" value="Genomic_DNA"/>
</dbReference>